<dbReference type="InterPro" id="IPR036296">
    <property type="entry name" value="SKP1-like_dim_sf"/>
</dbReference>
<proteinExistence type="inferred from homology"/>
<dbReference type="OMA" id="ANMITGK"/>
<dbReference type="HOGENOM" id="CLU_059252_7_0_1"/>
<comment type="pathway">
    <text evidence="3">Protein modification; protein ubiquitination.</text>
</comment>
<dbReference type="Pfam" id="PF03931">
    <property type="entry name" value="Skp1_POZ"/>
    <property type="match status" value="1"/>
</dbReference>
<dbReference type="STRING" id="7244.B4LQM8"/>
<feature type="domain" description="SKP1 component dimerisation" evidence="4">
    <location>
        <begin position="100"/>
        <end position="131"/>
    </location>
</feature>
<evidence type="ECO:0000256" key="3">
    <source>
        <dbReference type="PIRNR" id="PIRNR028729"/>
    </source>
</evidence>
<accession>B4LQM8</accession>
<dbReference type="Pfam" id="PF01466">
    <property type="entry name" value="Skp1"/>
    <property type="match status" value="1"/>
</dbReference>
<evidence type="ECO:0000256" key="2">
    <source>
        <dbReference type="ARBA" id="ARBA00022786"/>
    </source>
</evidence>
<keyword evidence="8" id="KW-1185">Reference proteome</keyword>
<dbReference type="AlphaFoldDB" id="B4LQM8"/>
<evidence type="ECO:0000313" key="7">
    <source>
        <dbReference type="EMBL" id="KRF81646.1"/>
    </source>
</evidence>
<dbReference type="CDD" id="cd18322">
    <property type="entry name" value="BTB_POZ_SKP1"/>
    <property type="match status" value="1"/>
</dbReference>
<reference evidence="6" key="2">
    <citation type="journal article" date="2008" name="Bioinformatics">
        <title>Assembly reconciliation.</title>
        <authorList>
            <person name="Zimin A.V."/>
            <person name="Smith D.R."/>
            <person name="Sutton G."/>
            <person name="Yorke J.A."/>
        </authorList>
    </citation>
    <scope>NUCLEOTIDE SEQUENCE</scope>
    <source>
        <strain evidence="6">TSC#15010-1051.87</strain>
    </source>
</reference>
<dbReference type="InterPro" id="IPR016897">
    <property type="entry name" value="SKP1"/>
</dbReference>
<gene>
    <name evidence="6" type="primary">Dvir\GJ22314</name>
    <name evidence="6" type="ORF">Dvir_GJ22314</name>
</gene>
<evidence type="ECO:0000259" key="5">
    <source>
        <dbReference type="Pfam" id="PF03931"/>
    </source>
</evidence>
<evidence type="ECO:0000259" key="4">
    <source>
        <dbReference type="Pfam" id="PF01466"/>
    </source>
</evidence>
<dbReference type="PIRSF" id="PIRSF028729">
    <property type="entry name" value="E3_ubiquit_lig_SCF_Skp"/>
    <property type="match status" value="1"/>
</dbReference>
<name>B4LQM8_DROVI</name>
<reference evidence="6" key="3">
    <citation type="submission" date="2008-06" db="EMBL/GenBank/DDBJ databases">
        <authorList>
            <consortium name="FlyBase"/>
        </authorList>
    </citation>
    <scope>NUCLEOTIDE SEQUENCE</scope>
    <source>
        <strain evidence="6">TSC#15010-1051.87</strain>
    </source>
</reference>
<feature type="domain" description="SKP1 component POZ" evidence="5">
    <location>
        <begin position="2"/>
        <end position="61"/>
    </location>
</feature>
<evidence type="ECO:0000256" key="1">
    <source>
        <dbReference type="ARBA" id="ARBA00009993"/>
    </source>
</evidence>
<dbReference type="SUPFAM" id="SSF54695">
    <property type="entry name" value="POZ domain"/>
    <property type="match status" value="1"/>
</dbReference>
<dbReference type="InterPro" id="IPR011333">
    <property type="entry name" value="SKP1/BTB/POZ_sf"/>
</dbReference>
<comment type="similarity">
    <text evidence="1 3">Belongs to the SKP1 family.</text>
</comment>
<dbReference type="GO" id="GO:0006511">
    <property type="term" value="P:ubiquitin-dependent protein catabolic process"/>
    <property type="evidence" value="ECO:0007669"/>
    <property type="project" value="InterPro"/>
</dbReference>
<organism evidence="6 8">
    <name type="scientific">Drosophila virilis</name>
    <name type="common">Fruit fly</name>
    <dbReference type="NCBI Taxonomy" id="7244"/>
    <lineage>
        <taxon>Eukaryota</taxon>
        <taxon>Metazoa</taxon>
        <taxon>Ecdysozoa</taxon>
        <taxon>Arthropoda</taxon>
        <taxon>Hexapoda</taxon>
        <taxon>Insecta</taxon>
        <taxon>Pterygota</taxon>
        <taxon>Neoptera</taxon>
        <taxon>Endopterygota</taxon>
        <taxon>Diptera</taxon>
        <taxon>Brachycera</taxon>
        <taxon>Muscomorpha</taxon>
        <taxon>Ephydroidea</taxon>
        <taxon>Drosophilidae</taxon>
        <taxon>Drosophila</taxon>
    </lineage>
</organism>
<sequence>MPVIKFLTSDDIIIETDDQIAQCSDIIRPLLVCCTEEGDPPKLKVSAAILRKVLEWAEHHKYDPAGGTQCTNDAWDTQFVSVEQSTLFELIQAANYLNIKGLLTLTCKAVANMITGKTPDEIRKLFEIKTNSAPAGEYYD</sequence>
<dbReference type="Gene3D" id="3.30.710.10">
    <property type="entry name" value="Potassium Channel Kv1.1, Chain A"/>
    <property type="match status" value="1"/>
</dbReference>
<evidence type="ECO:0000313" key="8">
    <source>
        <dbReference type="Proteomes" id="UP000008792"/>
    </source>
</evidence>
<dbReference type="Proteomes" id="UP000008792">
    <property type="component" value="Unassembled WGS sequence"/>
</dbReference>
<protein>
    <submittedName>
        <fullName evidence="6">Uncharacterized protein, isoform A</fullName>
    </submittedName>
    <submittedName>
        <fullName evidence="7">Uncharacterized protein, isoform B</fullName>
    </submittedName>
</protein>
<dbReference type="InterPro" id="IPR001232">
    <property type="entry name" value="SKP1-like"/>
</dbReference>
<dbReference type="eggNOG" id="KOG1724">
    <property type="taxonomic scope" value="Eukaryota"/>
</dbReference>
<dbReference type="InParanoid" id="B4LQM8"/>
<dbReference type="EMBL" id="CH940649">
    <property type="protein sequence ID" value="EDW64485.1"/>
    <property type="molecule type" value="Genomic_DNA"/>
</dbReference>
<dbReference type="SMART" id="SM00512">
    <property type="entry name" value="Skp1"/>
    <property type="match status" value="1"/>
</dbReference>
<dbReference type="GO" id="GO:0016567">
    <property type="term" value="P:protein ubiquitination"/>
    <property type="evidence" value="ECO:0007669"/>
    <property type="project" value="UniProtKB-UniPathway"/>
</dbReference>
<dbReference type="EMBL" id="CH940649">
    <property type="protein sequence ID" value="KRF81646.1"/>
    <property type="molecule type" value="Genomic_DNA"/>
</dbReference>
<evidence type="ECO:0000313" key="6">
    <source>
        <dbReference type="EMBL" id="EDW64485.1"/>
    </source>
</evidence>
<dbReference type="UniPathway" id="UPA00143"/>
<dbReference type="PANTHER" id="PTHR11165">
    <property type="entry name" value="SKP1"/>
    <property type="match status" value="1"/>
</dbReference>
<dbReference type="InterPro" id="IPR016072">
    <property type="entry name" value="Skp1_comp_dimer"/>
</dbReference>
<dbReference type="InterPro" id="IPR016073">
    <property type="entry name" value="Skp1_comp_POZ"/>
</dbReference>
<keyword evidence="2 3" id="KW-0833">Ubl conjugation pathway</keyword>
<dbReference type="SUPFAM" id="SSF81382">
    <property type="entry name" value="Skp1 dimerisation domain-like"/>
    <property type="match status" value="1"/>
</dbReference>
<dbReference type="KEGG" id="dvi:6628417"/>
<reference evidence="6 8" key="1">
    <citation type="journal article" date="2007" name="Nature">
        <title>Evolution of genes and genomes on the Drosophila phylogeny.</title>
        <authorList>
            <consortium name="Drosophila 12 Genomes Consortium"/>
            <person name="Clark A.G."/>
            <person name="Eisen M.B."/>
            <person name="Smith D.R."/>
            <person name="Bergman C.M."/>
            <person name="Oliver B."/>
            <person name="Markow T.A."/>
            <person name="Kaufman T.C."/>
            <person name="Kellis M."/>
            <person name="Gelbart W."/>
            <person name="Iyer V.N."/>
            <person name="Pollard D.A."/>
            <person name="Sackton T.B."/>
            <person name="Larracuente A.M."/>
            <person name="Singh N.D."/>
            <person name="Abad J.P."/>
            <person name="Abt D.N."/>
            <person name="Adryan B."/>
            <person name="Aguade M."/>
            <person name="Akashi H."/>
            <person name="Anderson W.W."/>
            <person name="Aquadro C.F."/>
            <person name="Ardell D.H."/>
            <person name="Arguello R."/>
            <person name="Artieri C.G."/>
            <person name="Barbash D.A."/>
            <person name="Barker D."/>
            <person name="Barsanti P."/>
            <person name="Batterham P."/>
            <person name="Batzoglou S."/>
            <person name="Begun D."/>
            <person name="Bhutkar A."/>
            <person name="Blanco E."/>
            <person name="Bosak S.A."/>
            <person name="Bradley R.K."/>
            <person name="Brand A.D."/>
            <person name="Brent M.R."/>
            <person name="Brooks A.N."/>
            <person name="Brown R.H."/>
            <person name="Butlin R.K."/>
            <person name="Caggese C."/>
            <person name="Calvi B.R."/>
            <person name="Bernardo de Carvalho A."/>
            <person name="Caspi A."/>
            <person name="Castrezana S."/>
            <person name="Celniker S.E."/>
            <person name="Chang J.L."/>
            <person name="Chapple C."/>
            <person name="Chatterji S."/>
            <person name="Chinwalla A."/>
            <person name="Civetta A."/>
            <person name="Clifton S.W."/>
            <person name="Comeron J.M."/>
            <person name="Costello J.C."/>
            <person name="Coyne J.A."/>
            <person name="Daub J."/>
            <person name="David R.G."/>
            <person name="Delcher A.L."/>
            <person name="Delehaunty K."/>
            <person name="Do C.B."/>
            <person name="Ebling H."/>
            <person name="Edwards K."/>
            <person name="Eickbush T."/>
            <person name="Evans J.D."/>
            <person name="Filipski A."/>
            <person name="Findeiss S."/>
            <person name="Freyhult E."/>
            <person name="Fulton L."/>
            <person name="Fulton R."/>
            <person name="Garcia A.C."/>
            <person name="Gardiner A."/>
            <person name="Garfield D.A."/>
            <person name="Garvin B.E."/>
            <person name="Gibson G."/>
            <person name="Gilbert D."/>
            <person name="Gnerre S."/>
            <person name="Godfrey J."/>
            <person name="Good R."/>
            <person name="Gotea V."/>
            <person name="Gravely B."/>
            <person name="Greenberg A.J."/>
            <person name="Griffiths-Jones S."/>
            <person name="Gross S."/>
            <person name="Guigo R."/>
            <person name="Gustafson E.A."/>
            <person name="Haerty W."/>
            <person name="Hahn M.W."/>
            <person name="Halligan D.L."/>
            <person name="Halpern A.L."/>
            <person name="Halter G.M."/>
            <person name="Han M.V."/>
            <person name="Heger A."/>
            <person name="Hillier L."/>
            <person name="Hinrichs A.S."/>
            <person name="Holmes I."/>
            <person name="Hoskins R.A."/>
            <person name="Hubisz M.J."/>
            <person name="Hultmark D."/>
            <person name="Huntley M.A."/>
            <person name="Jaffe D.B."/>
            <person name="Jagadeeshan S."/>
            <person name="Jeck W.R."/>
            <person name="Johnson J."/>
            <person name="Jones C.D."/>
            <person name="Jordan W.C."/>
            <person name="Karpen G.H."/>
            <person name="Kataoka E."/>
            <person name="Keightley P.D."/>
            <person name="Kheradpour P."/>
            <person name="Kirkness E.F."/>
            <person name="Koerich L.B."/>
            <person name="Kristiansen K."/>
            <person name="Kudrna D."/>
            <person name="Kulathinal R.J."/>
            <person name="Kumar S."/>
            <person name="Kwok R."/>
            <person name="Lander E."/>
            <person name="Langley C.H."/>
            <person name="Lapoint R."/>
            <person name="Lazzaro B.P."/>
            <person name="Lee S.J."/>
            <person name="Levesque L."/>
            <person name="Li R."/>
            <person name="Lin C.F."/>
            <person name="Lin M.F."/>
            <person name="Lindblad-Toh K."/>
            <person name="Llopart A."/>
            <person name="Long M."/>
            <person name="Low L."/>
            <person name="Lozovsky E."/>
            <person name="Lu J."/>
            <person name="Luo M."/>
            <person name="Machado C.A."/>
            <person name="Makalowski W."/>
            <person name="Marzo M."/>
            <person name="Matsuda M."/>
            <person name="Matzkin L."/>
            <person name="McAllister B."/>
            <person name="McBride C.S."/>
            <person name="McKernan B."/>
            <person name="McKernan K."/>
            <person name="Mendez-Lago M."/>
            <person name="Minx P."/>
            <person name="Mollenhauer M.U."/>
            <person name="Montooth K."/>
            <person name="Mount S.M."/>
            <person name="Mu X."/>
            <person name="Myers E."/>
            <person name="Negre B."/>
            <person name="Newfeld S."/>
            <person name="Nielsen R."/>
            <person name="Noor M.A."/>
            <person name="O'Grady P."/>
            <person name="Pachter L."/>
            <person name="Papaceit M."/>
            <person name="Parisi M.J."/>
            <person name="Parisi M."/>
            <person name="Parts L."/>
            <person name="Pedersen J.S."/>
            <person name="Pesole G."/>
            <person name="Phillippy A.M."/>
            <person name="Ponting C.P."/>
            <person name="Pop M."/>
            <person name="Porcelli D."/>
            <person name="Powell J.R."/>
            <person name="Prohaska S."/>
            <person name="Pruitt K."/>
            <person name="Puig M."/>
            <person name="Quesneville H."/>
            <person name="Ram K.R."/>
            <person name="Rand D."/>
            <person name="Rasmussen M.D."/>
            <person name="Reed L.K."/>
            <person name="Reenan R."/>
            <person name="Reily A."/>
            <person name="Remington K.A."/>
            <person name="Rieger T.T."/>
            <person name="Ritchie M.G."/>
            <person name="Robin C."/>
            <person name="Rogers Y.H."/>
            <person name="Rohde C."/>
            <person name="Rozas J."/>
            <person name="Rubenfield M.J."/>
            <person name="Ruiz A."/>
            <person name="Russo S."/>
            <person name="Salzberg S.L."/>
            <person name="Sanchez-Gracia A."/>
            <person name="Saranga D.J."/>
            <person name="Sato H."/>
            <person name="Schaeffer S.W."/>
            <person name="Schatz M.C."/>
            <person name="Schlenke T."/>
            <person name="Schwartz R."/>
            <person name="Segarra C."/>
            <person name="Singh R.S."/>
            <person name="Sirot L."/>
            <person name="Sirota M."/>
            <person name="Sisneros N.B."/>
            <person name="Smith C.D."/>
            <person name="Smith T.F."/>
            <person name="Spieth J."/>
            <person name="Stage D.E."/>
            <person name="Stark A."/>
            <person name="Stephan W."/>
            <person name="Strausberg R.L."/>
            <person name="Strempel S."/>
            <person name="Sturgill D."/>
            <person name="Sutton G."/>
            <person name="Sutton G.G."/>
            <person name="Tao W."/>
            <person name="Teichmann S."/>
            <person name="Tobari Y.N."/>
            <person name="Tomimura Y."/>
            <person name="Tsolas J.M."/>
            <person name="Valente V.L."/>
            <person name="Venter E."/>
            <person name="Venter J.C."/>
            <person name="Vicario S."/>
            <person name="Vieira F.G."/>
            <person name="Vilella A.J."/>
            <person name="Villasante A."/>
            <person name="Walenz B."/>
            <person name="Wang J."/>
            <person name="Wasserman M."/>
            <person name="Watts T."/>
            <person name="Wilson D."/>
            <person name="Wilson R.K."/>
            <person name="Wing R.A."/>
            <person name="Wolfner M.F."/>
            <person name="Wong A."/>
            <person name="Wong G.K."/>
            <person name="Wu C.I."/>
            <person name="Wu G."/>
            <person name="Yamamoto D."/>
            <person name="Yang H.P."/>
            <person name="Yang S.P."/>
            <person name="Yorke J.A."/>
            <person name="Yoshida K."/>
            <person name="Zdobnov E."/>
            <person name="Zhang P."/>
            <person name="Zhang Y."/>
            <person name="Zimin A.V."/>
            <person name="Baldwin J."/>
            <person name="Abdouelleil A."/>
            <person name="Abdulkadir J."/>
            <person name="Abebe A."/>
            <person name="Abera B."/>
            <person name="Abreu J."/>
            <person name="Acer S.C."/>
            <person name="Aftuck L."/>
            <person name="Alexander A."/>
            <person name="An P."/>
            <person name="Anderson E."/>
            <person name="Anderson S."/>
            <person name="Arachi H."/>
            <person name="Azer M."/>
            <person name="Bachantsang P."/>
            <person name="Barry A."/>
            <person name="Bayul T."/>
            <person name="Berlin A."/>
            <person name="Bessette D."/>
            <person name="Bloom T."/>
            <person name="Blye J."/>
            <person name="Boguslavskiy L."/>
            <person name="Bonnet C."/>
            <person name="Boukhgalter B."/>
            <person name="Bourzgui I."/>
            <person name="Brown A."/>
            <person name="Cahill P."/>
            <person name="Channer S."/>
            <person name="Cheshatsang Y."/>
            <person name="Chuda L."/>
            <person name="Citroen M."/>
            <person name="Collymore A."/>
            <person name="Cooke P."/>
            <person name="Costello M."/>
            <person name="D'Aco K."/>
            <person name="Daza R."/>
            <person name="De Haan G."/>
            <person name="DeGray S."/>
            <person name="DeMaso C."/>
            <person name="Dhargay N."/>
            <person name="Dooley K."/>
            <person name="Dooley E."/>
            <person name="Doricent M."/>
            <person name="Dorje P."/>
            <person name="Dorjee K."/>
            <person name="Dupes A."/>
            <person name="Elong R."/>
            <person name="Falk J."/>
            <person name="Farina A."/>
            <person name="Faro S."/>
            <person name="Ferguson D."/>
            <person name="Fisher S."/>
            <person name="Foley C.D."/>
            <person name="Franke A."/>
            <person name="Friedrich D."/>
            <person name="Gadbois L."/>
            <person name="Gearin G."/>
            <person name="Gearin C.R."/>
            <person name="Giannoukos G."/>
            <person name="Goode T."/>
            <person name="Graham J."/>
            <person name="Grandbois E."/>
            <person name="Grewal S."/>
            <person name="Gyaltsen K."/>
            <person name="Hafez N."/>
            <person name="Hagos B."/>
            <person name="Hall J."/>
            <person name="Henson C."/>
            <person name="Hollinger A."/>
            <person name="Honan T."/>
            <person name="Huard M.D."/>
            <person name="Hughes L."/>
            <person name="Hurhula B."/>
            <person name="Husby M.E."/>
            <person name="Kamat A."/>
            <person name="Kanga B."/>
            <person name="Kashin S."/>
            <person name="Khazanovich D."/>
            <person name="Kisner P."/>
            <person name="Lance K."/>
            <person name="Lara M."/>
            <person name="Lee W."/>
            <person name="Lennon N."/>
            <person name="Letendre F."/>
            <person name="LeVine R."/>
            <person name="Lipovsky A."/>
            <person name="Liu X."/>
            <person name="Liu J."/>
            <person name="Liu S."/>
            <person name="Lokyitsang T."/>
            <person name="Lokyitsang Y."/>
            <person name="Lubonja R."/>
            <person name="Lui A."/>
            <person name="MacDonald P."/>
            <person name="Magnisalis V."/>
            <person name="Maru K."/>
            <person name="Matthews C."/>
            <person name="McCusker W."/>
            <person name="McDonough S."/>
            <person name="Mehta T."/>
            <person name="Meldrim J."/>
            <person name="Meneus L."/>
            <person name="Mihai O."/>
            <person name="Mihalev A."/>
            <person name="Mihova T."/>
            <person name="Mittelman R."/>
            <person name="Mlenga V."/>
            <person name="Montmayeur A."/>
            <person name="Mulrain L."/>
            <person name="Navidi A."/>
            <person name="Naylor J."/>
            <person name="Negash T."/>
            <person name="Nguyen T."/>
            <person name="Nguyen N."/>
            <person name="Nicol R."/>
            <person name="Norbu C."/>
            <person name="Norbu N."/>
            <person name="Novod N."/>
            <person name="O'Neill B."/>
            <person name="Osman S."/>
            <person name="Markiewicz E."/>
            <person name="Oyono O.L."/>
            <person name="Patti C."/>
            <person name="Phunkhang P."/>
            <person name="Pierre F."/>
            <person name="Priest M."/>
            <person name="Raghuraman S."/>
            <person name="Rege F."/>
            <person name="Reyes R."/>
            <person name="Rise C."/>
            <person name="Rogov P."/>
            <person name="Ross K."/>
            <person name="Ryan E."/>
            <person name="Settipalli S."/>
            <person name="Shea T."/>
            <person name="Sherpa N."/>
            <person name="Shi L."/>
            <person name="Shih D."/>
            <person name="Sparrow T."/>
            <person name="Spaulding J."/>
            <person name="Stalker J."/>
            <person name="Stange-Thomann N."/>
            <person name="Stavropoulos S."/>
            <person name="Stone C."/>
            <person name="Strader C."/>
            <person name="Tesfaye S."/>
            <person name="Thomson T."/>
            <person name="Thoulutsang Y."/>
            <person name="Thoulutsang D."/>
            <person name="Topham K."/>
            <person name="Topping I."/>
            <person name="Tsamla T."/>
            <person name="Vassiliev H."/>
            <person name="Vo A."/>
            <person name="Wangchuk T."/>
            <person name="Wangdi T."/>
            <person name="Weiand M."/>
            <person name="Wilkinson J."/>
            <person name="Wilson A."/>
            <person name="Yadav S."/>
            <person name="Young G."/>
            <person name="Yu Q."/>
            <person name="Zembek L."/>
            <person name="Zhong D."/>
            <person name="Zimmer A."/>
            <person name="Zwirko Z."/>
            <person name="Jaffe D.B."/>
            <person name="Alvarez P."/>
            <person name="Brockman W."/>
            <person name="Butler J."/>
            <person name="Chin C."/>
            <person name="Gnerre S."/>
            <person name="Grabherr M."/>
            <person name="Kleber M."/>
            <person name="Mauceli E."/>
            <person name="MacCallum I."/>
        </authorList>
    </citation>
    <scope>NUCLEOTIDE SEQUENCE [LARGE SCALE GENOMIC DNA]</scope>
    <source>
        <strain evidence="6">TSC#15010-1051.87</strain>
        <strain evidence="8">Tucson 15010-1051.87</strain>
    </source>
</reference>